<feature type="compositionally biased region" description="Low complexity" evidence="1">
    <location>
        <begin position="72"/>
        <end position="126"/>
    </location>
</feature>
<evidence type="ECO:0000313" key="4">
    <source>
        <dbReference type="EMBL" id="JAQ07989.1"/>
    </source>
</evidence>
<evidence type="ECO:0000313" key="2">
    <source>
        <dbReference type="EMBL" id="JAG35345.1"/>
    </source>
</evidence>
<reference evidence="2" key="1">
    <citation type="journal article" date="2014" name="PLoS ONE">
        <title>Transcriptome-Based Identification of ABC Transporters in the Western Tarnished Plant Bug Lygus hesperus.</title>
        <authorList>
            <person name="Hull J.J."/>
            <person name="Chaney K."/>
            <person name="Geib S.M."/>
            <person name="Fabrick J.A."/>
            <person name="Brent C.S."/>
            <person name="Walsh D."/>
            <person name="Lavine L.C."/>
        </authorList>
    </citation>
    <scope>NUCLEOTIDE SEQUENCE</scope>
</reference>
<sequence>MTSPQQVGFVANSAEVSRCSNTGTGTPSTAQQDTQKGVSPLSSKSDTRNITGTVRNTLLRSGTIATNANGVSTSKWNSSSSGASNSAQDTTKSSSSGTGLNSGNSSTNVNLNTTTSTNGGLNTFSTRKSNLQYHQQTLPTH</sequence>
<evidence type="ECO:0000313" key="3">
    <source>
        <dbReference type="EMBL" id="JAG39917.1"/>
    </source>
</evidence>
<feature type="region of interest" description="Disordered" evidence="1">
    <location>
        <begin position="1"/>
        <end position="141"/>
    </location>
</feature>
<accession>A0A0A9Z0K6</accession>
<proteinExistence type="predicted"/>
<protein>
    <submittedName>
        <fullName evidence="2">Uncharacterized protein</fullName>
    </submittedName>
</protein>
<feature type="compositionally biased region" description="Polar residues" evidence="1">
    <location>
        <begin position="127"/>
        <end position="141"/>
    </location>
</feature>
<reference evidence="2" key="2">
    <citation type="submission" date="2014-07" db="EMBL/GenBank/DDBJ databases">
        <authorList>
            <person name="Hull J."/>
        </authorList>
    </citation>
    <scope>NUCLEOTIDE SEQUENCE</scope>
</reference>
<organism evidence="2">
    <name type="scientific">Lygus hesperus</name>
    <name type="common">Western plant bug</name>
    <dbReference type="NCBI Taxonomy" id="30085"/>
    <lineage>
        <taxon>Eukaryota</taxon>
        <taxon>Metazoa</taxon>
        <taxon>Ecdysozoa</taxon>
        <taxon>Arthropoda</taxon>
        <taxon>Hexapoda</taxon>
        <taxon>Insecta</taxon>
        <taxon>Pterygota</taxon>
        <taxon>Neoptera</taxon>
        <taxon>Paraneoptera</taxon>
        <taxon>Hemiptera</taxon>
        <taxon>Heteroptera</taxon>
        <taxon>Panheteroptera</taxon>
        <taxon>Cimicomorpha</taxon>
        <taxon>Miridae</taxon>
        <taxon>Mirini</taxon>
        <taxon>Lygus</taxon>
    </lineage>
</organism>
<dbReference type="EMBL" id="GBHO01008259">
    <property type="protein sequence ID" value="JAG35345.1"/>
    <property type="molecule type" value="Transcribed_RNA"/>
</dbReference>
<dbReference type="AlphaFoldDB" id="A0A0A9Z0K6"/>
<dbReference type="EMBL" id="GDHC01010640">
    <property type="protein sequence ID" value="JAQ07989.1"/>
    <property type="molecule type" value="Transcribed_RNA"/>
</dbReference>
<reference evidence="4" key="3">
    <citation type="journal article" date="2016" name="Gigascience">
        <title>De novo construction of an expanded transcriptome assembly for the western tarnished plant bug, Lygus hesperus.</title>
        <authorList>
            <person name="Tassone E.E."/>
            <person name="Geib S.M."/>
            <person name="Hall B."/>
            <person name="Fabrick J.A."/>
            <person name="Brent C.S."/>
            <person name="Hull J.J."/>
        </authorList>
    </citation>
    <scope>NUCLEOTIDE SEQUENCE</scope>
</reference>
<dbReference type="EMBL" id="GBHO01003687">
    <property type="protein sequence ID" value="JAG39917.1"/>
    <property type="molecule type" value="Transcribed_RNA"/>
</dbReference>
<feature type="compositionally biased region" description="Polar residues" evidence="1">
    <location>
        <begin position="14"/>
        <end position="71"/>
    </location>
</feature>
<evidence type="ECO:0000256" key="1">
    <source>
        <dbReference type="SAM" id="MobiDB-lite"/>
    </source>
</evidence>
<name>A0A0A9Z0K6_LYGHE</name>
<gene>
    <name evidence="3" type="ORF">CM83_12927</name>
    <name evidence="2" type="ORF">CM83_12934</name>
    <name evidence="4" type="ORF">g.16420</name>
</gene>